<feature type="compositionally biased region" description="Acidic residues" evidence="16">
    <location>
        <begin position="578"/>
        <end position="588"/>
    </location>
</feature>
<dbReference type="FunFam" id="3.40.50.300:FF:000395">
    <property type="entry name" value="Replication factor C subunit 1"/>
    <property type="match status" value="1"/>
</dbReference>
<dbReference type="RefSeq" id="XP_014168434.1">
    <property type="nucleotide sequence ID" value="XM_014312959.1"/>
</dbReference>
<dbReference type="SUPFAM" id="SSF52540">
    <property type="entry name" value="P-loop containing nucleoside triphosphate hydrolases"/>
    <property type="match status" value="1"/>
</dbReference>
<dbReference type="GO" id="GO:0005524">
    <property type="term" value="F:ATP binding"/>
    <property type="evidence" value="ECO:0007669"/>
    <property type="project" value="UniProtKB-KW"/>
</dbReference>
<protein>
    <recommendedName>
        <fullName evidence="15">Aspartate aminotransferase</fullName>
        <ecNumber evidence="15">2.6.1.1</ecNumber>
    </recommendedName>
</protein>
<dbReference type="FunFam" id="3.40.50.10190:FF:000001">
    <property type="entry name" value="Replication factor C subunit 1"/>
    <property type="match status" value="1"/>
</dbReference>
<dbReference type="InterPro" id="IPR004839">
    <property type="entry name" value="Aminotransferase_I/II_large"/>
</dbReference>
<dbReference type="GO" id="GO:0016887">
    <property type="term" value="F:ATP hydrolysis activity"/>
    <property type="evidence" value="ECO:0007669"/>
    <property type="project" value="InterPro"/>
</dbReference>
<dbReference type="Gene3D" id="3.40.50.300">
    <property type="entry name" value="P-loop containing nucleotide triphosphate hydrolases"/>
    <property type="match status" value="1"/>
</dbReference>
<evidence type="ECO:0000256" key="5">
    <source>
        <dbReference type="ARBA" id="ARBA00011738"/>
    </source>
</evidence>
<comment type="similarity">
    <text evidence="3">Belongs to the activator 1 large subunit family.</text>
</comment>
<dbReference type="InterPro" id="IPR000796">
    <property type="entry name" value="Asp_trans"/>
</dbReference>
<dbReference type="Pfam" id="PF00533">
    <property type="entry name" value="BRCT"/>
    <property type="match status" value="1"/>
</dbReference>
<dbReference type="GO" id="GO:0006271">
    <property type="term" value="P:DNA strand elongation involved in DNA replication"/>
    <property type="evidence" value="ECO:0007669"/>
    <property type="project" value="UniProtKB-ARBA"/>
</dbReference>
<keyword evidence="9" id="KW-0235">DNA replication</keyword>
<dbReference type="CDD" id="cd17752">
    <property type="entry name" value="BRCT_RFC1"/>
    <property type="match status" value="1"/>
</dbReference>
<dbReference type="GO" id="GO:0005634">
    <property type="term" value="C:nucleus"/>
    <property type="evidence" value="ECO:0007669"/>
    <property type="project" value="UniProtKB-SubCell"/>
</dbReference>
<dbReference type="Pfam" id="PF00004">
    <property type="entry name" value="AAA"/>
    <property type="match status" value="1"/>
</dbReference>
<dbReference type="InParanoid" id="F0XTY5"/>
<dbReference type="FunFam" id="1.20.272.10:FF:000005">
    <property type="entry name" value="Replication factor C subunit 1"/>
    <property type="match status" value="1"/>
</dbReference>
<organism evidence="19">
    <name type="scientific">Grosmannia clavigera (strain kw1407 / UAMH 11150)</name>
    <name type="common">Blue stain fungus</name>
    <name type="synonym">Graphiocladiella clavigera</name>
    <dbReference type="NCBI Taxonomy" id="655863"/>
    <lineage>
        <taxon>Eukaryota</taxon>
        <taxon>Fungi</taxon>
        <taxon>Dikarya</taxon>
        <taxon>Ascomycota</taxon>
        <taxon>Pezizomycotina</taxon>
        <taxon>Sordariomycetes</taxon>
        <taxon>Sordariomycetidae</taxon>
        <taxon>Ophiostomatales</taxon>
        <taxon>Ophiostomataceae</taxon>
        <taxon>Leptographium</taxon>
    </lineage>
</organism>
<reference evidence="18 19" key="1">
    <citation type="journal article" date="2011" name="Proc. Natl. Acad. Sci. U.S.A.">
        <title>Genome and transcriptome analyses of the mountain pine beetle-fungal symbiont Grosmannia clavigera, a lodgepole pine pathogen.</title>
        <authorList>
            <person name="DiGuistini S."/>
            <person name="Wang Y."/>
            <person name="Liao N.Y."/>
            <person name="Taylor G."/>
            <person name="Tanguay P."/>
            <person name="Feau N."/>
            <person name="Henrissat B."/>
            <person name="Chan S.K."/>
            <person name="Hesse-Orce U."/>
            <person name="Alamouti S.M."/>
            <person name="Tsui C.K.M."/>
            <person name="Docking R.T."/>
            <person name="Levasseur A."/>
            <person name="Haridas S."/>
            <person name="Robertson G."/>
            <person name="Birol I."/>
            <person name="Holt R.A."/>
            <person name="Marra M.A."/>
            <person name="Hamelin R.C."/>
            <person name="Hirst M."/>
            <person name="Jones S.J.M."/>
            <person name="Bohlmann J."/>
            <person name="Breuil C."/>
        </authorList>
    </citation>
    <scope>NUCLEOTIDE SEQUENCE [LARGE SCALE GENOMIC DNA]</scope>
    <source>
        <strain evidence="19">kw1407 / UAMH 11150</strain>
    </source>
</reference>
<keyword evidence="12" id="KW-0663">Pyridoxal phosphate</keyword>
<feature type="region of interest" description="Disordered" evidence="16">
    <location>
        <begin position="472"/>
        <end position="694"/>
    </location>
</feature>
<dbReference type="GO" id="GO:0006520">
    <property type="term" value="P:amino acid metabolic process"/>
    <property type="evidence" value="ECO:0007669"/>
    <property type="project" value="InterPro"/>
</dbReference>
<dbReference type="Gene3D" id="3.90.1150.10">
    <property type="entry name" value="Aspartate Aminotransferase, domain 1"/>
    <property type="match status" value="1"/>
</dbReference>
<dbReference type="SUPFAM" id="SSF53383">
    <property type="entry name" value="PLP-dependent transferases"/>
    <property type="match status" value="1"/>
</dbReference>
<dbReference type="PANTHER" id="PTHR23389">
    <property type="entry name" value="CHROMOSOME TRANSMISSION FIDELITY FACTOR 18"/>
    <property type="match status" value="1"/>
</dbReference>
<feature type="compositionally biased region" description="Basic and acidic residues" evidence="16">
    <location>
        <begin position="835"/>
        <end position="875"/>
    </location>
</feature>
<evidence type="ECO:0000259" key="17">
    <source>
        <dbReference type="PROSITE" id="PS50172"/>
    </source>
</evidence>
<dbReference type="eggNOG" id="KOG1412">
    <property type="taxonomic scope" value="Eukaryota"/>
</dbReference>
<evidence type="ECO:0000256" key="1">
    <source>
        <dbReference type="ARBA" id="ARBA00001933"/>
    </source>
</evidence>
<feature type="compositionally biased region" description="Basic residues" evidence="16">
    <location>
        <begin position="1462"/>
        <end position="1476"/>
    </location>
</feature>
<comment type="miscellaneous">
    <text evidence="15">In eukaryotes there are cytoplasmic, mitochondrial and chloroplastic isozymes.</text>
</comment>
<dbReference type="SMART" id="SM00292">
    <property type="entry name" value="BRCT"/>
    <property type="match status" value="1"/>
</dbReference>
<dbReference type="Pfam" id="PF00155">
    <property type="entry name" value="Aminotran_1_2"/>
    <property type="match status" value="1"/>
</dbReference>
<dbReference type="InterPro" id="IPR001357">
    <property type="entry name" value="BRCT_dom"/>
</dbReference>
<dbReference type="OrthoDB" id="446168at2759"/>
<dbReference type="Gene3D" id="3.40.640.10">
    <property type="entry name" value="Type I PLP-dependent aspartate aminotransferase-like (Major domain)"/>
    <property type="match status" value="1"/>
</dbReference>
<evidence type="ECO:0000256" key="8">
    <source>
        <dbReference type="ARBA" id="ARBA00022679"/>
    </source>
</evidence>
<dbReference type="InterPro" id="IPR003959">
    <property type="entry name" value="ATPase_AAA_core"/>
</dbReference>
<feature type="compositionally biased region" description="Low complexity" evidence="16">
    <location>
        <begin position="876"/>
        <end position="889"/>
    </location>
</feature>
<dbReference type="HOGENOM" id="CLU_003574_1_1_1"/>
<evidence type="ECO:0000256" key="9">
    <source>
        <dbReference type="ARBA" id="ARBA00022705"/>
    </source>
</evidence>
<dbReference type="InterPro" id="IPR003593">
    <property type="entry name" value="AAA+_ATPase"/>
</dbReference>
<comment type="cofactor">
    <cofactor evidence="1">
        <name>pyridoxal 5'-phosphate</name>
        <dbReference type="ChEBI" id="CHEBI:597326"/>
    </cofactor>
</comment>
<evidence type="ECO:0000256" key="3">
    <source>
        <dbReference type="ARBA" id="ARBA00006116"/>
    </source>
</evidence>
<evidence type="ECO:0000313" key="19">
    <source>
        <dbReference type="Proteomes" id="UP000007796"/>
    </source>
</evidence>
<dbReference type="Pfam" id="PF25361">
    <property type="entry name" value="AAA_lid_RFC1"/>
    <property type="match status" value="1"/>
</dbReference>
<dbReference type="STRING" id="655863.F0XTY5"/>
<keyword evidence="8 15" id="KW-0808">Transferase</keyword>
<feature type="compositionally biased region" description="Polar residues" evidence="16">
    <location>
        <begin position="481"/>
        <end position="491"/>
    </location>
</feature>
<dbReference type="GO" id="GO:0004069">
    <property type="term" value="F:L-aspartate:2-oxoglutarate aminotransferase activity"/>
    <property type="evidence" value="ECO:0007669"/>
    <property type="project" value="UniProtKB-EC"/>
</dbReference>
<dbReference type="Gene3D" id="3.40.50.10190">
    <property type="entry name" value="BRCT domain"/>
    <property type="match status" value="1"/>
</dbReference>
<dbReference type="GO" id="GO:0003689">
    <property type="term" value="F:DNA clamp loader activity"/>
    <property type="evidence" value="ECO:0007669"/>
    <property type="project" value="InterPro"/>
</dbReference>
<gene>
    <name evidence="18" type="ORF">CMQ_4803</name>
</gene>
<dbReference type="SUPFAM" id="SSF48019">
    <property type="entry name" value="post-AAA+ oligomerization domain-like"/>
    <property type="match status" value="1"/>
</dbReference>
<dbReference type="GO" id="GO:0005663">
    <property type="term" value="C:DNA replication factor C complex"/>
    <property type="evidence" value="ECO:0007669"/>
    <property type="project" value="InterPro"/>
</dbReference>
<keyword evidence="11" id="KW-0067">ATP-binding</keyword>
<dbReference type="InterPro" id="IPR027417">
    <property type="entry name" value="P-loop_NTPase"/>
</dbReference>
<dbReference type="eggNOG" id="KOG1968">
    <property type="taxonomic scope" value="Eukaryota"/>
</dbReference>
<dbReference type="PANTHER" id="PTHR23389:SF6">
    <property type="entry name" value="REPLICATION FACTOR C SUBUNIT 1"/>
    <property type="match status" value="1"/>
</dbReference>
<dbReference type="InterPro" id="IPR013725">
    <property type="entry name" value="DNA_replication_fac_RFC1_C"/>
</dbReference>
<evidence type="ECO:0000256" key="6">
    <source>
        <dbReference type="ARBA" id="ARBA00022553"/>
    </source>
</evidence>
<dbReference type="InterPro" id="IPR015424">
    <property type="entry name" value="PyrdxlP-dep_Trfase"/>
</dbReference>
<keyword evidence="6" id="KW-0597">Phosphoprotein</keyword>
<evidence type="ECO:0000256" key="11">
    <source>
        <dbReference type="ARBA" id="ARBA00022840"/>
    </source>
</evidence>
<dbReference type="InterPro" id="IPR036420">
    <property type="entry name" value="BRCT_dom_sf"/>
</dbReference>
<dbReference type="InterPro" id="IPR015422">
    <property type="entry name" value="PyrdxlP-dep_Trfase_small"/>
</dbReference>
<accession>F0XTY5</accession>
<keyword evidence="19" id="KW-1185">Reference proteome</keyword>
<feature type="domain" description="BRCT" evidence="17">
    <location>
        <begin position="749"/>
        <end position="828"/>
    </location>
</feature>
<feature type="compositionally biased region" description="Basic residues" evidence="16">
    <location>
        <begin position="524"/>
        <end position="537"/>
    </location>
</feature>
<evidence type="ECO:0000256" key="16">
    <source>
        <dbReference type="SAM" id="MobiDB-lite"/>
    </source>
</evidence>
<feature type="compositionally biased region" description="Basic and acidic residues" evidence="16">
    <location>
        <begin position="492"/>
        <end position="511"/>
    </location>
</feature>
<comment type="similarity">
    <text evidence="4">Belongs to the class-I pyridoxal-phosphate-dependent aminotransferase family.</text>
</comment>
<proteinExistence type="inferred from homology"/>
<dbReference type="GO" id="GO:0030170">
    <property type="term" value="F:pyridoxal phosphate binding"/>
    <property type="evidence" value="ECO:0007669"/>
    <property type="project" value="InterPro"/>
</dbReference>
<comment type="subcellular location">
    <subcellularLocation>
        <location evidence="2">Nucleus</location>
    </subcellularLocation>
</comment>
<dbReference type="InterPro" id="IPR047854">
    <property type="entry name" value="RFC_lid"/>
</dbReference>
<sequence>MGSIVAPETQSRFADLELLPYDEAYIVQKSFVDDPSPDKITLGAGVYRDENAKPWTLPSVKLALSRLPDVHDYLPSEGFPPFVQAARELLFGSLTAELSPRLATIQTIAGTGACHVGTELLIRLQRKPTAVWIADPTWINHSLIWTIAADDVEQKRYPYYDAAKRQFDFQGTIAALRTAQSGDVVILQTCSQNPTGNDPSQEQWKELADVVQERGLFPFFDNAYQGFASGDPDVDAWAIRHFASRPGMELGVAQSFSKNMGLYGERLGAFHLLLADPAILPAAQANLVRVLRGSVSSTVSFAARAVAAVLTEDDLRTQWRIDLRTITDRIQSMRKALRSELEVLGTPGTWGHITDQLGMFSYTGLTRKQVEVMASKYHIYMLPNGRISVPGCHSEMAPDIRSFFGPKGGAAAPAKAAPKEDVPAKKGRSSRKVLEDSDEDDIVEYAKCQIREVDPEPEQVKGVEVSANEYFSSEKAKPSKSRSNATNPDLKNASKTDIEIRLSPRKKDPEPARPSAAASTKSTPTKKGRAVATKKRTTTAYKSHNLDDDDAFVDDDEDGGDDIFAADTKSSKRKNDDYVEDESDEDDFMPNPKRVASRAKAAAASVKISDDEESDVKPKARAGRGTKATNDVKGSTRAATAKAGRTSSVAGKKRKTPEPEESDLDILPVPKPRKKPATATKAQAAPMKDKTENGLPSSVQAILASIPTVRPPTPPPTDTKAKFNWRKAAGGGGNSTAPPNAGAVELPEGAPNCLVGQTFVFTGLLQTISRDEGQALVKRYGGKVTTAPSRNTSWVVLGDDAGPSKLAKISQLSLRTIDENGLFELIKRLPAGGGDSKEAEKARQKQEKDEEKIKEAAEEMEREEEARRLEAEKAQKVAAKVAEKAASASGKGGSSNGKDGASRSQAAPARVPTPTAQQLWTTKYAPTQLNQICGNKAQVERIASWLKNWPKAKKYDFMTKGADGLGASRAIIISGPPGIGKTTAAHLAANLADHDVIETNASDTRSKKLVESGIGDTMDNTSLLGFFAPDGKKVDTTKKNVVLIMDEVDGMSAGDRGGIGALAKFCKKTEVPLILICNERRLPKMRPFDHVAFDLRFNRPTVDQIRSRVMTICHREGLKLPPTVVDALIEGTNKDIRQIINMLSTAKLDQSTMTYDQGKAMTKAWEKHVVLKPWDICQKMLGGGLFAPASKATLNDKIELYFNDHEFSYLMIQENYLNTKPMALSSSRGNYTKREERLKYLELVDNAAQSISDGDLVDRMIHGPQQQWSLMPTHAVFSTVRPASFVSGQLMGSNFTSWLGNNSKTGKLSRYVREIHSHMRLKASGDHNEVRQQYLPVLWHQLIKRMELEGKEAIDEVIELMDSYYLTREDVDAIKELGLGPQSEDTVKIDTQAKSAFTRTYNGMPHPIPFMKASNVTVTAKRSAHDVPDLEEAIEEEDDADVAEPVEVDEDELDLKTDKYIKQPKAKAKRAPKKAAAKNVDDDEEGSAKGRGKGKTAAAKKGSKAKK</sequence>
<evidence type="ECO:0000313" key="18">
    <source>
        <dbReference type="EMBL" id="EFW98951.1"/>
    </source>
</evidence>
<dbReference type="CDD" id="cd18140">
    <property type="entry name" value="HLD_clamp_RFC"/>
    <property type="match status" value="1"/>
</dbReference>
<dbReference type="EMBL" id="GL630006">
    <property type="protein sequence ID" value="EFW98951.1"/>
    <property type="molecule type" value="Genomic_DNA"/>
</dbReference>
<name>F0XTY5_GROCL</name>
<dbReference type="FunCoup" id="F0XTY5">
    <property type="interactions" value="918"/>
</dbReference>
<evidence type="ECO:0000256" key="4">
    <source>
        <dbReference type="ARBA" id="ARBA00007441"/>
    </source>
</evidence>
<dbReference type="Pfam" id="PF08519">
    <property type="entry name" value="RFC1"/>
    <property type="match status" value="1"/>
</dbReference>
<evidence type="ECO:0000256" key="14">
    <source>
        <dbReference type="ARBA" id="ARBA00023242"/>
    </source>
</evidence>
<dbReference type="CDD" id="cd00009">
    <property type="entry name" value="AAA"/>
    <property type="match status" value="1"/>
</dbReference>
<evidence type="ECO:0000256" key="10">
    <source>
        <dbReference type="ARBA" id="ARBA00022741"/>
    </source>
</evidence>
<dbReference type="CDD" id="cd00609">
    <property type="entry name" value="AAT_like"/>
    <property type="match status" value="1"/>
</dbReference>
<dbReference type="Proteomes" id="UP000007796">
    <property type="component" value="Unassembled WGS sequence"/>
</dbReference>
<dbReference type="InterPro" id="IPR004838">
    <property type="entry name" value="NHTrfase_class1_PyrdxlP-BS"/>
</dbReference>
<dbReference type="Gene3D" id="1.20.272.10">
    <property type="match status" value="1"/>
</dbReference>
<dbReference type="GeneID" id="25978055"/>
<dbReference type="Gene3D" id="1.10.8.60">
    <property type="match status" value="1"/>
</dbReference>
<dbReference type="InterPro" id="IPR015421">
    <property type="entry name" value="PyrdxlP-dep_Trfase_major"/>
</dbReference>
<keyword evidence="7 15" id="KW-0032">Aminotransferase</keyword>
<keyword evidence="13" id="KW-0238">DNA-binding</keyword>
<dbReference type="SUPFAM" id="SSF52113">
    <property type="entry name" value="BRCT domain"/>
    <property type="match status" value="1"/>
</dbReference>
<dbReference type="PROSITE" id="PS50172">
    <property type="entry name" value="BRCT"/>
    <property type="match status" value="1"/>
</dbReference>
<dbReference type="GO" id="GO:0003677">
    <property type="term" value="F:DNA binding"/>
    <property type="evidence" value="ECO:0007669"/>
    <property type="project" value="UniProtKB-KW"/>
</dbReference>
<dbReference type="InterPro" id="IPR008921">
    <property type="entry name" value="DNA_pol3_clamp-load_cplx_C"/>
</dbReference>
<dbReference type="FunFam" id="1.10.8.60:FF:000021">
    <property type="entry name" value="Replication factor C subunit 1"/>
    <property type="match status" value="1"/>
</dbReference>
<evidence type="ECO:0000256" key="15">
    <source>
        <dbReference type="RuleBase" id="RU000480"/>
    </source>
</evidence>
<keyword evidence="10" id="KW-0547">Nucleotide-binding</keyword>
<feature type="region of interest" description="Disordered" evidence="16">
    <location>
        <begin position="408"/>
        <end position="438"/>
    </location>
</feature>
<dbReference type="PRINTS" id="PR00799">
    <property type="entry name" value="TRANSAMINASE"/>
</dbReference>
<feature type="region of interest" description="Disordered" evidence="16">
    <location>
        <begin position="1433"/>
        <end position="1507"/>
    </location>
</feature>
<evidence type="ECO:0000256" key="12">
    <source>
        <dbReference type="ARBA" id="ARBA00022898"/>
    </source>
</evidence>
<dbReference type="SMART" id="SM00382">
    <property type="entry name" value="AAA"/>
    <property type="match status" value="1"/>
</dbReference>
<evidence type="ECO:0000256" key="13">
    <source>
        <dbReference type="ARBA" id="ARBA00023125"/>
    </source>
</evidence>
<keyword evidence="14" id="KW-0539">Nucleus</keyword>
<evidence type="ECO:0000256" key="7">
    <source>
        <dbReference type="ARBA" id="ARBA00022576"/>
    </source>
</evidence>
<dbReference type="EC" id="2.6.1.1" evidence="15"/>
<comment type="catalytic activity">
    <reaction evidence="15">
        <text>L-aspartate + 2-oxoglutarate = oxaloacetate + L-glutamate</text>
        <dbReference type="Rhea" id="RHEA:21824"/>
        <dbReference type="ChEBI" id="CHEBI:16452"/>
        <dbReference type="ChEBI" id="CHEBI:16810"/>
        <dbReference type="ChEBI" id="CHEBI:29985"/>
        <dbReference type="ChEBI" id="CHEBI:29991"/>
        <dbReference type="EC" id="2.6.1.1"/>
    </reaction>
</comment>
<dbReference type="PROSITE" id="PS00105">
    <property type="entry name" value="AA_TRANSFER_CLASS_1"/>
    <property type="match status" value="1"/>
</dbReference>
<evidence type="ECO:0000256" key="2">
    <source>
        <dbReference type="ARBA" id="ARBA00004123"/>
    </source>
</evidence>
<feature type="compositionally biased region" description="Low complexity" evidence="16">
    <location>
        <begin position="677"/>
        <end position="686"/>
    </location>
</feature>
<feature type="compositionally biased region" description="Acidic residues" evidence="16">
    <location>
        <begin position="1433"/>
        <end position="1453"/>
    </location>
</feature>
<feature type="region of interest" description="Disordered" evidence="16">
    <location>
        <begin position="829"/>
        <end position="914"/>
    </location>
</feature>
<feature type="compositionally biased region" description="Acidic residues" evidence="16">
    <location>
        <begin position="547"/>
        <end position="561"/>
    </location>
</feature>
<comment type="subunit">
    <text evidence="5 15">Homodimer.</text>
</comment>